<sequence length="1014" mass="117423">FGWFFNRKDSNRLSNGREDSVQIGLMLNENKNEDNFDMNEEKNEKKSFSSVNDYYIIEMPEDNDKNYQQQQSQHEHVLNETSLNVMTTADLLRERIAFITGGSTHNCPILTFPDNPNIEISQEKYKKIVNYLTQVPSENERQLGFVIVVDRRSDKWGSVKTIINYIEDYFPYTIHVIYLLRPNGLFQRALSKLTFNITSCSHEIIVCRSLAELHDYLDSSQLSKDLGGQIDFRLFEWIEQRAAIEKLTKAIYDLSLSLSTFIQEIEECEFPNDVDGTKLIITKHSSEKQDLEQELNNTKCYGESLLRIIQNSQDLSSISILAPDKIAHCKGVCNALMHIEDSSKVLKEFWSVHQPRLLRCLELRRFETRFREIQGLFTQLLNDLSILPNSDRSIVEIDNILTQLDIITDRAQSIMEQATNLRNDGLNLLTKQQSYGLDSIEPKCQELETINSKINEQIHEKQQNLLMLRSYNDKLESVNHWCSKGRDILNMHQIHLSNDKAAKSLNELEDFLKELKLINIDDLQNVNIPEPLKSMIEQVLNRVGDVMNLCEKRCELLQKLAQPINRPVQRVQPLTLETTSPSNDVSILSANSTDIKSIQCINMKIDEKQRHVVRELLVTEQIYVDELKTIIEGYMMKFDDPDRYRYLAPAILQNKNILFGNLIDIYNFHANAFLRDLQMICDDSSVSCMGTAIGNCFIKRKSNFKLYEQYCQNKPNSEKIWENYCFSHPFFLKIQQSLGHRLPLDSYLLKPIQRITQYQLLLKEMIKHTRDENDKSRLQDALNVMLNILSNLNNVMHTMLITGYPGNLNSLGKILLRGEHFQISKEKRRASSSYLRTKTCVRDIFLYDKEILFCKKKNDGHSRSVYQFKESIKISDVGLSTYHKNDKKKFEVFLKDLSYVIQPSIDDDSTRWIETIKKLVSHQIEQKRAEIKIRSASLDHGSHLRRQSHLKHMESDDENMHDCSISDESDSDLPTKNFYSKKNFSSGGSSSNSSSTGSAKLYNTLTTSKSNSIG</sequence>
<comment type="caution">
    <text evidence="6">The sequence shown here is derived from an EMBL/GenBank/DDBJ whole genome shotgun (WGS) entry which is preliminary data.</text>
</comment>
<dbReference type="SMART" id="SM00516">
    <property type="entry name" value="SEC14"/>
    <property type="match status" value="1"/>
</dbReference>
<keyword evidence="8" id="KW-1185">Reference proteome</keyword>
<dbReference type="OrthoDB" id="10004999at2759"/>
<dbReference type="EMBL" id="CAJOBC010004370">
    <property type="protein sequence ID" value="CAF3825197.1"/>
    <property type="molecule type" value="Genomic_DNA"/>
</dbReference>
<evidence type="ECO:0000256" key="1">
    <source>
        <dbReference type="ARBA" id="ARBA00022658"/>
    </source>
</evidence>
<dbReference type="InterPro" id="IPR001849">
    <property type="entry name" value="PH_domain"/>
</dbReference>
<proteinExistence type="inferred from homology"/>
<reference evidence="6" key="1">
    <citation type="submission" date="2021-02" db="EMBL/GenBank/DDBJ databases">
        <authorList>
            <person name="Nowell W R."/>
        </authorList>
    </citation>
    <scope>NUCLEOTIDE SEQUENCE</scope>
</reference>
<dbReference type="CDD" id="cd00170">
    <property type="entry name" value="SEC14"/>
    <property type="match status" value="1"/>
</dbReference>
<feature type="compositionally biased region" description="Polar residues" evidence="3">
    <location>
        <begin position="972"/>
        <end position="984"/>
    </location>
</feature>
<feature type="domain" description="DH" evidence="5">
    <location>
        <begin position="608"/>
        <end position="795"/>
    </location>
</feature>
<dbReference type="PANTHER" id="PTHR22826">
    <property type="entry name" value="RHO GUANINE EXCHANGE FACTOR-RELATED"/>
    <property type="match status" value="1"/>
</dbReference>
<dbReference type="InterPro" id="IPR000219">
    <property type="entry name" value="DH_dom"/>
</dbReference>
<evidence type="ECO:0008006" key="9">
    <source>
        <dbReference type="Google" id="ProtNLM"/>
    </source>
</evidence>
<dbReference type="Proteomes" id="UP000681722">
    <property type="component" value="Unassembled WGS sequence"/>
</dbReference>
<dbReference type="SUPFAM" id="SSF50729">
    <property type="entry name" value="PH domain-like"/>
    <property type="match status" value="1"/>
</dbReference>
<dbReference type="PROSITE" id="PS50010">
    <property type="entry name" value="DH_2"/>
    <property type="match status" value="1"/>
</dbReference>
<dbReference type="Pfam" id="PF13716">
    <property type="entry name" value="CRAL_TRIO_2"/>
    <property type="match status" value="1"/>
</dbReference>
<evidence type="ECO:0000259" key="4">
    <source>
        <dbReference type="PROSITE" id="PS50003"/>
    </source>
</evidence>
<dbReference type="PROSITE" id="PS50003">
    <property type="entry name" value="PH_DOMAIN"/>
    <property type="match status" value="1"/>
</dbReference>
<feature type="compositionally biased region" description="Basic and acidic residues" evidence="3">
    <location>
        <begin position="952"/>
        <end position="961"/>
    </location>
</feature>
<feature type="compositionally biased region" description="Acidic residues" evidence="3">
    <location>
        <begin position="962"/>
        <end position="971"/>
    </location>
</feature>
<feature type="compositionally biased region" description="Low complexity" evidence="3">
    <location>
        <begin position="985"/>
        <end position="998"/>
    </location>
</feature>
<dbReference type="SMART" id="SM00325">
    <property type="entry name" value="RhoGEF"/>
    <property type="match status" value="1"/>
</dbReference>
<dbReference type="Gene3D" id="1.20.900.10">
    <property type="entry name" value="Dbl homology (DH) domain"/>
    <property type="match status" value="1"/>
</dbReference>
<evidence type="ECO:0000313" key="6">
    <source>
        <dbReference type="EMBL" id="CAF1056219.1"/>
    </source>
</evidence>
<dbReference type="InterPro" id="IPR051336">
    <property type="entry name" value="RhoGEF_Guanine_NuclExch_SF"/>
</dbReference>
<evidence type="ECO:0000256" key="2">
    <source>
        <dbReference type="ARBA" id="ARBA00049987"/>
    </source>
</evidence>
<dbReference type="Pfam" id="PF23289">
    <property type="entry name" value="Spectrin_5"/>
    <property type="match status" value="1"/>
</dbReference>
<dbReference type="SUPFAM" id="SSF46966">
    <property type="entry name" value="Spectrin repeat"/>
    <property type="match status" value="1"/>
</dbReference>
<evidence type="ECO:0000313" key="8">
    <source>
        <dbReference type="Proteomes" id="UP000663829"/>
    </source>
</evidence>
<keyword evidence="1" id="KW-0344">Guanine-nucleotide releasing factor</keyword>
<dbReference type="AlphaFoldDB" id="A0A814KUF8"/>
<organism evidence="6 8">
    <name type="scientific">Didymodactylos carnosus</name>
    <dbReference type="NCBI Taxonomy" id="1234261"/>
    <lineage>
        <taxon>Eukaryota</taxon>
        <taxon>Metazoa</taxon>
        <taxon>Spiralia</taxon>
        <taxon>Gnathifera</taxon>
        <taxon>Rotifera</taxon>
        <taxon>Eurotatoria</taxon>
        <taxon>Bdelloidea</taxon>
        <taxon>Philodinida</taxon>
        <taxon>Philodinidae</taxon>
        <taxon>Didymodactylos</taxon>
    </lineage>
</organism>
<dbReference type="Proteomes" id="UP000663829">
    <property type="component" value="Unassembled WGS sequence"/>
</dbReference>
<dbReference type="Gene3D" id="3.40.525.10">
    <property type="entry name" value="CRAL-TRIO lipid binding domain"/>
    <property type="match status" value="1"/>
</dbReference>
<dbReference type="InterPro" id="IPR036865">
    <property type="entry name" value="CRAL-TRIO_dom_sf"/>
</dbReference>
<dbReference type="CDD" id="cd00160">
    <property type="entry name" value="RhoGEF"/>
    <property type="match status" value="1"/>
</dbReference>
<dbReference type="InterPro" id="IPR011993">
    <property type="entry name" value="PH-like_dom_sf"/>
</dbReference>
<comment type="similarity">
    <text evidence="2">Belongs to the MCF2 family.</text>
</comment>
<dbReference type="GO" id="GO:0005737">
    <property type="term" value="C:cytoplasm"/>
    <property type="evidence" value="ECO:0007669"/>
    <property type="project" value="TreeGrafter"/>
</dbReference>
<dbReference type="InterPro" id="IPR056466">
    <property type="entry name" value="Spectrin_DBS"/>
</dbReference>
<feature type="non-terminal residue" evidence="6">
    <location>
        <position position="1"/>
    </location>
</feature>
<feature type="compositionally biased region" description="Polar residues" evidence="3">
    <location>
        <begin position="1001"/>
        <end position="1014"/>
    </location>
</feature>
<dbReference type="EMBL" id="CAJNOQ010004370">
    <property type="protein sequence ID" value="CAF1056219.1"/>
    <property type="molecule type" value="Genomic_DNA"/>
</dbReference>
<feature type="domain" description="PH" evidence="4">
    <location>
        <begin position="807"/>
        <end position="921"/>
    </location>
</feature>
<protein>
    <recommendedName>
        <fullName evidence="9">Guanine nucleotide exchange factor DBS-like</fullName>
    </recommendedName>
</protein>
<dbReference type="PANTHER" id="PTHR22826:SF211">
    <property type="entry name" value="LD43457P"/>
    <property type="match status" value="1"/>
</dbReference>
<dbReference type="InterPro" id="IPR055251">
    <property type="entry name" value="SOS1_NGEF_PH"/>
</dbReference>
<dbReference type="SUPFAM" id="SSF48065">
    <property type="entry name" value="DBL homology domain (DH-domain)"/>
    <property type="match status" value="1"/>
</dbReference>
<dbReference type="Pfam" id="PF00621">
    <property type="entry name" value="RhoGEF"/>
    <property type="match status" value="1"/>
</dbReference>
<dbReference type="InterPro" id="IPR035899">
    <property type="entry name" value="DBL_dom_sf"/>
</dbReference>
<dbReference type="Pfam" id="PF22697">
    <property type="entry name" value="SOS1_NGEF_PH"/>
    <property type="match status" value="1"/>
</dbReference>
<evidence type="ECO:0000259" key="5">
    <source>
        <dbReference type="PROSITE" id="PS50010"/>
    </source>
</evidence>
<name>A0A814KUF8_9BILA</name>
<dbReference type="Gene3D" id="2.30.29.30">
    <property type="entry name" value="Pleckstrin-homology domain (PH domain)/Phosphotyrosine-binding domain (PTB)"/>
    <property type="match status" value="1"/>
</dbReference>
<evidence type="ECO:0000313" key="7">
    <source>
        <dbReference type="EMBL" id="CAF3825197.1"/>
    </source>
</evidence>
<gene>
    <name evidence="6" type="ORF">GPM918_LOCUS16542</name>
    <name evidence="7" type="ORF">SRO942_LOCUS16542</name>
</gene>
<dbReference type="SUPFAM" id="SSF52087">
    <property type="entry name" value="CRAL/TRIO domain"/>
    <property type="match status" value="1"/>
</dbReference>
<accession>A0A814KUF8</accession>
<evidence type="ECO:0000256" key="3">
    <source>
        <dbReference type="SAM" id="MobiDB-lite"/>
    </source>
</evidence>
<dbReference type="GO" id="GO:0005085">
    <property type="term" value="F:guanyl-nucleotide exchange factor activity"/>
    <property type="evidence" value="ECO:0007669"/>
    <property type="project" value="UniProtKB-KW"/>
</dbReference>
<dbReference type="Gene3D" id="1.20.58.60">
    <property type="match status" value="1"/>
</dbReference>
<feature type="region of interest" description="Disordered" evidence="3">
    <location>
        <begin position="952"/>
        <end position="1014"/>
    </location>
</feature>
<dbReference type="InterPro" id="IPR001251">
    <property type="entry name" value="CRAL-TRIO_dom"/>
</dbReference>